<dbReference type="STRING" id="45351.A7RKF2"/>
<organism evidence="6 7">
    <name type="scientific">Nematostella vectensis</name>
    <name type="common">Starlet sea anemone</name>
    <dbReference type="NCBI Taxonomy" id="45351"/>
    <lineage>
        <taxon>Eukaryota</taxon>
        <taxon>Metazoa</taxon>
        <taxon>Cnidaria</taxon>
        <taxon>Anthozoa</taxon>
        <taxon>Hexacorallia</taxon>
        <taxon>Actiniaria</taxon>
        <taxon>Edwardsiidae</taxon>
        <taxon>Nematostella</taxon>
    </lineage>
</organism>
<name>A7RKF2_NEMVE</name>
<dbReference type="PhylomeDB" id="A7RKF2"/>
<keyword evidence="1 4" id="KW-0378">Hydrolase</keyword>
<sequence>MFSNLQACVKYALSPASKRFSTSCYRLTLTKTVASIQNRTRSLLQAVRTSQNNQSTLTRLRAFNDHILEYLNVGRSEAIREGGLKTALEIRRRENPELRKEARKTLALLGWVEPVKGAGIRVLSIDGGGSRGIVPIEILKRIEDLCNKEIYQLFDFICGSSTGAILAFLVGIRRMPLAECEYVYKNLSIDLFERNTLIGTGKLFWSHAFYETEKLEEILRTNSGSDKRLIDTAADKTIPKVAAVSTLVNQQVLKPYVFCNYTHPFESRPRFPSSCKYKLWEALRASCAAPGFFEECKLDNNIHQDGGLLTNNPSAVAVHEARLLWPDTPFQCILSLGTGLCKGREDQFVGSFSSLRQKLLKVVASATDTEAVDTVLSDLLPRNTYFRFNPNLAEDVPMDECRLEVLEQVQVDTRKYLDKNQTRLTNARHALLQEKSFSQQLRDKWHTWHEPENM</sequence>
<dbReference type="CDD" id="cd07211">
    <property type="entry name" value="Pat_PNPLA8"/>
    <property type="match status" value="1"/>
</dbReference>
<dbReference type="InParanoid" id="A7RKF2"/>
<dbReference type="PANTHER" id="PTHR24185">
    <property type="entry name" value="CALCIUM-INDEPENDENT PHOSPHOLIPASE A2-GAMMA"/>
    <property type="match status" value="1"/>
</dbReference>
<evidence type="ECO:0000256" key="4">
    <source>
        <dbReference type="PROSITE-ProRule" id="PRU01161"/>
    </source>
</evidence>
<dbReference type="OMA" id="SRRSTHW"/>
<feature type="active site" description="Proton acceptor" evidence="4">
    <location>
        <position position="305"/>
    </location>
</feature>
<dbReference type="PROSITE" id="PS51635">
    <property type="entry name" value="PNPLA"/>
    <property type="match status" value="1"/>
</dbReference>
<accession>A7RKF2</accession>
<evidence type="ECO:0000313" key="7">
    <source>
        <dbReference type="Proteomes" id="UP000001593"/>
    </source>
</evidence>
<evidence type="ECO:0000313" key="6">
    <source>
        <dbReference type="EMBL" id="EDO48235.1"/>
    </source>
</evidence>
<protein>
    <recommendedName>
        <fullName evidence="5">PNPLA domain-containing protein</fullName>
    </recommendedName>
</protein>
<evidence type="ECO:0000256" key="2">
    <source>
        <dbReference type="ARBA" id="ARBA00022963"/>
    </source>
</evidence>
<dbReference type="GO" id="GO:0016042">
    <property type="term" value="P:lipid catabolic process"/>
    <property type="evidence" value="ECO:0007669"/>
    <property type="project" value="UniProtKB-UniRule"/>
</dbReference>
<dbReference type="InterPro" id="IPR002641">
    <property type="entry name" value="PNPLA_dom"/>
</dbReference>
<dbReference type="KEGG" id="nve:5520392"/>
<reference evidence="6 7" key="1">
    <citation type="journal article" date="2007" name="Science">
        <title>Sea anemone genome reveals ancestral eumetazoan gene repertoire and genomic organization.</title>
        <authorList>
            <person name="Putnam N.H."/>
            <person name="Srivastava M."/>
            <person name="Hellsten U."/>
            <person name="Dirks B."/>
            <person name="Chapman J."/>
            <person name="Salamov A."/>
            <person name="Terry A."/>
            <person name="Shapiro H."/>
            <person name="Lindquist E."/>
            <person name="Kapitonov V.V."/>
            <person name="Jurka J."/>
            <person name="Genikhovich G."/>
            <person name="Grigoriev I.V."/>
            <person name="Lucas S.M."/>
            <person name="Steele R.E."/>
            <person name="Finnerty J.R."/>
            <person name="Technau U."/>
            <person name="Martindale M.Q."/>
            <person name="Rokhsar D.S."/>
        </authorList>
    </citation>
    <scope>NUCLEOTIDE SEQUENCE [LARGE SCALE GENOMIC DNA]</scope>
    <source>
        <strain evidence="7">CH2 X CH6</strain>
    </source>
</reference>
<feature type="domain" description="PNPLA" evidence="5">
    <location>
        <begin position="123"/>
        <end position="318"/>
    </location>
</feature>
<gene>
    <name evidence="6" type="ORF">NEMVEDRAFT_v1g159749</name>
</gene>
<evidence type="ECO:0000256" key="1">
    <source>
        <dbReference type="ARBA" id="ARBA00022801"/>
    </source>
</evidence>
<dbReference type="AlphaFoldDB" id="A7RKF2"/>
<dbReference type="Proteomes" id="UP000001593">
    <property type="component" value="Unassembled WGS sequence"/>
</dbReference>
<proteinExistence type="predicted"/>
<dbReference type="OrthoDB" id="630895at2759"/>
<dbReference type="HOGENOM" id="CLU_000288_144_7_1"/>
<feature type="active site" description="Nucleophile" evidence="4">
    <location>
        <position position="161"/>
    </location>
</feature>
<dbReference type="Pfam" id="PF01734">
    <property type="entry name" value="Patatin"/>
    <property type="match status" value="1"/>
</dbReference>
<feature type="short sequence motif" description="GXSXG" evidence="4">
    <location>
        <begin position="159"/>
        <end position="163"/>
    </location>
</feature>
<feature type="short sequence motif" description="DGA/G" evidence="4">
    <location>
        <begin position="305"/>
        <end position="307"/>
    </location>
</feature>
<dbReference type="SUPFAM" id="SSF52151">
    <property type="entry name" value="FabD/lysophospholipase-like"/>
    <property type="match status" value="1"/>
</dbReference>
<dbReference type="GO" id="GO:0016020">
    <property type="term" value="C:membrane"/>
    <property type="evidence" value="ECO:0000318"/>
    <property type="project" value="GO_Central"/>
</dbReference>
<keyword evidence="2 4" id="KW-0442">Lipid degradation</keyword>
<dbReference type="eggNOG" id="KOG4231">
    <property type="taxonomic scope" value="Eukaryota"/>
</dbReference>
<keyword evidence="3 4" id="KW-0443">Lipid metabolism</keyword>
<dbReference type="EMBL" id="DS469515">
    <property type="protein sequence ID" value="EDO48235.1"/>
    <property type="molecule type" value="Genomic_DNA"/>
</dbReference>
<keyword evidence="7" id="KW-1185">Reference proteome</keyword>
<evidence type="ECO:0000256" key="3">
    <source>
        <dbReference type="ARBA" id="ARBA00023098"/>
    </source>
</evidence>
<dbReference type="GO" id="GO:0047499">
    <property type="term" value="F:calcium-independent phospholipase A2 activity"/>
    <property type="evidence" value="ECO:0000318"/>
    <property type="project" value="GO_Central"/>
</dbReference>
<dbReference type="GO" id="GO:0019369">
    <property type="term" value="P:arachidonate metabolic process"/>
    <property type="evidence" value="ECO:0000318"/>
    <property type="project" value="GO_Central"/>
</dbReference>
<evidence type="ECO:0000259" key="5">
    <source>
        <dbReference type="PROSITE" id="PS51635"/>
    </source>
</evidence>
<dbReference type="InterPro" id="IPR045217">
    <property type="entry name" value="PNPLA8-like"/>
</dbReference>
<dbReference type="InterPro" id="IPR016035">
    <property type="entry name" value="Acyl_Trfase/lysoPLipase"/>
</dbReference>
<dbReference type="Gene3D" id="3.40.1090.10">
    <property type="entry name" value="Cytosolic phospholipase A2 catalytic domain"/>
    <property type="match status" value="1"/>
</dbReference>
<dbReference type="PANTHER" id="PTHR24185:SF1">
    <property type="entry name" value="CALCIUM-INDEPENDENT PHOSPHOLIPASE A2-GAMMA"/>
    <property type="match status" value="1"/>
</dbReference>
<feature type="short sequence motif" description="GXGXXG" evidence="4">
    <location>
        <begin position="127"/>
        <end position="132"/>
    </location>
</feature>